<comment type="similarity">
    <text evidence="1 13 14">Belongs to the ATPase B chain family.</text>
</comment>
<evidence type="ECO:0000256" key="3">
    <source>
        <dbReference type="ARBA" id="ARBA00022547"/>
    </source>
</evidence>
<keyword evidence="2 13" id="KW-0813">Transport</keyword>
<dbReference type="EMBL" id="BAAAFZ010000045">
    <property type="protein sequence ID" value="GAA0588345.1"/>
    <property type="molecule type" value="Genomic_DNA"/>
</dbReference>
<evidence type="ECO:0000256" key="14">
    <source>
        <dbReference type="RuleBase" id="RU003848"/>
    </source>
</evidence>
<evidence type="ECO:0000256" key="16">
    <source>
        <dbReference type="SAM" id="SignalP"/>
    </source>
</evidence>
<dbReference type="CDD" id="cd06503">
    <property type="entry name" value="ATP-synt_Fo_b"/>
    <property type="match status" value="1"/>
</dbReference>
<accession>A0ABN1FD47</accession>
<gene>
    <name evidence="13" type="primary">atpF</name>
    <name evidence="17" type="ORF">GCM10009416_28420</name>
</gene>
<evidence type="ECO:0000256" key="1">
    <source>
        <dbReference type="ARBA" id="ARBA00005513"/>
    </source>
</evidence>
<keyword evidence="3 13" id="KW-0138">CF(0)</keyword>
<proteinExistence type="inferred from homology"/>
<dbReference type="PANTHER" id="PTHR33445">
    <property type="entry name" value="ATP SYNTHASE SUBUNIT B', CHLOROPLASTIC"/>
    <property type="match status" value="1"/>
</dbReference>
<evidence type="ECO:0000256" key="12">
    <source>
        <dbReference type="ARBA" id="ARBA00037847"/>
    </source>
</evidence>
<feature type="chain" id="PRO_5045634204" description="ATP synthase subunit b" evidence="16">
    <location>
        <begin position="40"/>
        <end position="219"/>
    </location>
</feature>
<evidence type="ECO:0000256" key="15">
    <source>
        <dbReference type="SAM" id="Coils"/>
    </source>
</evidence>
<keyword evidence="13" id="KW-1003">Cell membrane</keyword>
<sequence length="219" mass="22645">MRQTPTARTTGMRNGIRLVAAAAAIAGLALLAAVPAALAQVAEEHPGATGGGMPQLNFGHPLVISQVVWLLIIFGLLYVVMHQVALPGVASVLEERKRRIDGDLEAAQAAKARADEAMAEHRAATAKARAEGQAAIAEAVQRAQAEAAARSEEANARLNAQIEQAEKRIAAARDSAMGALRQVSADTAEALVSRLVGAGTDRAAVERAVDGELAARGRA</sequence>
<evidence type="ECO:0000313" key="17">
    <source>
        <dbReference type="EMBL" id="GAA0588345.1"/>
    </source>
</evidence>
<reference evidence="17 18" key="1">
    <citation type="journal article" date="2019" name="Int. J. Syst. Evol. Microbiol.">
        <title>The Global Catalogue of Microorganisms (GCM) 10K type strain sequencing project: providing services to taxonomists for standard genome sequencing and annotation.</title>
        <authorList>
            <consortium name="The Broad Institute Genomics Platform"/>
            <consortium name="The Broad Institute Genome Sequencing Center for Infectious Disease"/>
            <person name="Wu L."/>
            <person name="Ma J."/>
        </authorList>
    </citation>
    <scope>NUCLEOTIDE SEQUENCE [LARGE SCALE GENOMIC DNA]</scope>
    <source>
        <strain evidence="17 18">JCM 9933</strain>
    </source>
</reference>
<feature type="coiled-coil region" evidence="15">
    <location>
        <begin position="104"/>
        <end position="182"/>
    </location>
</feature>
<dbReference type="Pfam" id="PF00430">
    <property type="entry name" value="ATP-synt_B"/>
    <property type="match status" value="1"/>
</dbReference>
<keyword evidence="16" id="KW-0732">Signal</keyword>
<keyword evidence="18" id="KW-1185">Reference proteome</keyword>
<comment type="subcellular location">
    <subcellularLocation>
        <location evidence="13">Cell membrane</location>
        <topology evidence="13">Single-pass membrane protein</topology>
    </subcellularLocation>
    <subcellularLocation>
        <location evidence="12">Endomembrane system</location>
        <topology evidence="12">Single-pass membrane protein</topology>
    </subcellularLocation>
</comment>
<keyword evidence="8 13" id="KW-0472">Membrane</keyword>
<evidence type="ECO:0000313" key="18">
    <source>
        <dbReference type="Proteomes" id="UP001501588"/>
    </source>
</evidence>
<name>A0ABN1FD47_9PROT</name>
<keyword evidence="5 13" id="KW-0375">Hydrogen ion transport</keyword>
<comment type="function">
    <text evidence="11">Component of the F(0) channel, it forms part of the peripheral stalk, linking F(1) to F(0). The b'-subunit is a diverged and duplicated form of b found in plants and photosynthetic bacteria.</text>
</comment>
<comment type="caution">
    <text evidence="17">The sequence shown here is derived from an EMBL/GenBank/DDBJ whole genome shotgun (WGS) entry which is preliminary data.</text>
</comment>
<keyword evidence="7 13" id="KW-0406">Ion transport</keyword>
<evidence type="ECO:0000256" key="11">
    <source>
        <dbReference type="ARBA" id="ARBA00025614"/>
    </source>
</evidence>
<keyword evidence="4 13" id="KW-0812">Transmembrane</keyword>
<evidence type="ECO:0000256" key="2">
    <source>
        <dbReference type="ARBA" id="ARBA00022448"/>
    </source>
</evidence>
<dbReference type="HAMAP" id="MF_01398">
    <property type="entry name" value="ATP_synth_b_bprime"/>
    <property type="match status" value="1"/>
</dbReference>
<dbReference type="Proteomes" id="UP001501588">
    <property type="component" value="Unassembled WGS sequence"/>
</dbReference>
<feature type="signal peptide" evidence="16">
    <location>
        <begin position="1"/>
        <end position="39"/>
    </location>
</feature>
<evidence type="ECO:0000256" key="7">
    <source>
        <dbReference type="ARBA" id="ARBA00023065"/>
    </source>
</evidence>
<keyword evidence="6 13" id="KW-1133">Transmembrane helix</keyword>
<dbReference type="InterPro" id="IPR002146">
    <property type="entry name" value="ATP_synth_b/b'su_bac/chlpt"/>
</dbReference>
<evidence type="ECO:0000256" key="4">
    <source>
        <dbReference type="ARBA" id="ARBA00022692"/>
    </source>
</evidence>
<feature type="transmembrane region" description="Helical" evidence="13">
    <location>
        <begin position="63"/>
        <end position="89"/>
    </location>
</feature>
<dbReference type="InterPro" id="IPR050059">
    <property type="entry name" value="ATP_synthase_B_chain"/>
</dbReference>
<organism evidence="17 18">
    <name type="scientific">Craurococcus roseus</name>
    <dbReference type="NCBI Taxonomy" id="77585"/>
    <lineage>
        <taxon>Bacteria</taxon>
        <taxon>Pseudomonadati</taxon>
        <taxon>Pseudomonadota</taxon>
        <taxon>Alphaproteobacteria</taxon>
        <taxon>Acetobacterales</taxon>
        <taxon>Acetobacteraceae</taxon>
        <taxon>Craurococcus</taxon>
    </lineage>
</organism>
<keyword evidence="9 13" id="KW-0066">ATP synthesis</keyword>
<comment type="function">
    <text evidence="10 13">F(1)F(0) ATP synthase produces ATP from ADP in the presence of a proton or sodium gradient. F-type ATPases consist of two structural domains, F(1) containing the extramembraneous catalytic core and F(0) containing the membrane proton channel, linked together by a central stalk and a peripheral stalk. During catalysis, ATP synthesis in the catalytic domain of F(1) is coupled via a rotary mechanism of the central stalk subunits to proton translocation.</text>
</comment>
<protein>
    <recommendedName>
        <fullName evidence="13">ATP synthase subunit b</fullName>
    </recommendedName>
    <alternativeName>
        <fullName evidence="13">ATP synthase F(0) sector subunit b</fullName>
    </alternativeName>
    <alternativeName>
        <fullName evidence="13">ATPase subunit I</fullName>
    </alternativeName>
    <alternativeName>
        <fullName evidence="13">F-type ATPase subunit b</fullName>
        <shortName evidence="13">F-ATPase subunit b</shortName>
    </alternativeName>
</protein>
<comment type="subunit">
    <text evidence="13">F-type ATPases have 2 components, F(1) - the catalytic core - and F(0) - the membrane proton channel. F(1) has five subunits: alpha(3), beta(3), gamma(1), delta(1), epsilon(1). F(0) has three main subunits: a(1), b(2) and c(10-14). The alpha and beta chains form an alternating ring which encloses part of the gamma chain. F(1) is attached to F(0) by a central stalk formed by the gamma and epsilon chains, while a peripheral stalk is formed by the delta and b chains.</text>
</comment>
<evidence type="ECO:0000256" key="10">
    <source>
        <dbReference type="ARBA" id="ARBA00025198"/>
    </source>
</evidence>
<evidence type="ECO:0000256" key="5">
    <source>
        <dbReference type="ARBA" id="ARBA00022781"/>
    </source>
</evidence>
<dbReference type="PANTHER" id="PTHR33445:SF1">
    <property type="entry name" value="ATP SYNTHASE SUBUNIT B"/>
    <property type="match status" value="1"/>
</dbReference>
<keyword evidence="15" id="KW-0175">Coiled coil</keyword>
<evidence type="ECO:0000256" key="8">
    <source>
        <dbReference type="ARBA" id="ARBA00023136"/>
    </source>
</evidence>
<evidence type="ECO:0000256" key="6">
    <source>
        <dbReference type="ARBA" id="ARBA00022989"/>
    </source>
</evidence>
<evidence type="ECO:0000256" key="13">
    <source>
        <dbReference type="HAMAP-Rule" id="MF_01398"/>
    </source>
</evidence>
<evidence type="ECO:0000256" key="9">
    <source>
        <dbReference type="ARBA" id="ARBA00023310"/>
    </source>
</evidence>